<keyword evidence="4" id="KW-1185">Reference proteome</keyword>
<proteinExistence type="predicted"/>
<feature type="transmembrane region" description="Helical" evidence="1">
    <location>
        <begin position="28"/>
        <end position="48"/>
    </location>
</feature>
<dbReference type="NCBIfam" id="TIGR02595">
    <property type="entry name" value="PEP_CTERM"/>
    <property type="match status" value="1"/>
</dbReference>
<keyword evidence="1" id="KW-0472">Membrane</keyword>
<feature type="transmembrane region" description="Helical" evidence="1">
    <location>
        <begin position="81"/>
        <end position="101"/>
    </location>
</feature>
<protein>
    <submittedName>
        <fullName evidence="3">PEP-CTERM protein-sorting domain-containing protein</fullName>
    </submittedName>
</protein>
<keyword evidence="1" id="KW-0812">Transmembrane</keyword>
<comment type="caution">
    <text evidence="3">The sequence shown here is derived from an EMBL/GenBank/DDBJ whole genome shotgun (WGS) entry which is preliminary data.</text>
</comment>
<evidence type="ECO:0000259" key="2">
    <source>
        <dbReference type="Pfam" id="PF07589"/>
    </source>
</evidence>
<feature type="domain" description="Ice-binding protein C-terminal" evidence="2">
    <location>
        <begin position="212"/>
        <end position="234"/>
    </location>
</feature>
<dbReference type="RefSeq" id="WP_283443338.1">
    <property type="nucleotide sequence ID" value="NZ_FXUL01000012.1"/>
</dbReference>
<reference evidence="3 4" key="1">
    <citation type="submission" date="2017-05" db="EMBL/GenBank/DDBJ databases">
        <authorList>
            <person name="Varghese N."/>
            <person name="Submissions S."/>
        </authorList>
    </citation>
    <scope>NUCLEOTIDE SEQUENCE [LARGE SCALE GENOMIC DNA]</scope>
    <source>
        <strain evidence="3 4">DSM 26001</strain>
    </source>
</reference>
<name>A0ABY1QGP6_9BURK</name>
<dbReference type="InterPro" id="IPR013424">
    <property type="entry name" value="Ice-binding_C"/>
</dbReference>
<evidence type="ECO:0000313" key="3">
    <source>
        <dbReference type="EMBL" id="SMP67299.1"/>
    </source>
</evidence>
<dbReference type="EMBL" id="FXUL01000012">
    <property type="protein sequence ID" value="SMP67299.1"/>
    <property type="molecule type" value="Genomic_DNA"/>
</dbReference>
<evidence type="ECO:0000313" key="4">
    <source>
        <dbReference type="Proteomes" id="UP001158049"/>
    </source>
</evidence>
<dbReference type="Pfam" id="PF07589">
    <property type="entry name" value="PEP-CTERM"/>
    <property type="match status" value="1"/>
</dbReference>
<gene>
    <name evidence="3" type="ORF">SAMN06295970_112143</name>
</gene>
<accession>A0ABY1QGP6</accession>
<organism evidence="3 4">
    <name type="scientific">Noviherbaspirillum suwonense</name>
    <dbReference type="NCBI Taxonomy" id="1224511"/>
    <lineage>
        <taxon>Bacteria</taxon>
        <taxon>Pseudomonadati</taxon>
        <taxon>Pseudomonadota</taxon>
        <taxon>Betaproteobacteria</taxon>
        <taxon>Burkholderiales</taxon>
        <taxon>Oxalobacteraceae</taxon>
        <taxon>Noviherbaspirillum</taxon>
    </lineage>
</organism>
<evidence type="ECO:0000256" key="1">
    <source>
        <dbReference type="SAM" id="Phobius"/>
    </source>
</evidence>
<keyword evidence="1" id="KW-1133">Transmembrane helix</keyword>
<dbReference type="Proteomes" id="UP001158049">
    <property type="component" value="Unassembled WGS sequence"/>
</dbReference>
<sequence length="237" mass="24856">MEDISIRMQDRGPTGEWIKAAQRKRTCFAIRALFLTLVSGTVSAAPFVDPVGDFILSYTAGPRAGDLDVVTSEVTLSGTQFRFAATLAGPVGTTIGSLYVLGFDRGRGTSRFPVVAPGVLFDEVLSVTGTGTATVRDLLSGASTVLPSSAVNISGNSLNVAIPAELLPSQGFALGSYTWNLWPRVGAGNDNQISDFAPNNSNVRVTSLSSTPVPEPSTIAMLGLGIVALRLVRRKLN</sequence>